<organism evidence="1 2">
    <name type="scientific">Uncinocarpus reesii (strain UAMH 1704)</name>
    <dbReference type="NCBI Taxonomy" id="336963"/>
    <lineage>
        <taxon>Eukaryota</taxon>
        <taxon>Fungi</taxon>
        <taxon>Dikarya</taxon>
        <taxon>Ascomycota</taxon>
        <taxon>Pezizomycotina</taxon>
        <taxon>Eurotiomycetes</taxon>
        <taxon>Eurotiomycetidae</taxon>
        <taxon>Onygenales</taxon>
        <taxon>Onygenaceae</taxon>
        <taxon>Uncinocarpus</taxon>
    </lineage>
</organism>
<sequence>MSIIPSRSTIVADRVWIWSDDNAGRPGLANSLTGYAAKGIGANEKNIADGEISGVKRVQVKLERGPSERLWDKQSDGAPRGEFIWASA</sequence>
<accession>C4JFY3</accession>
<protein>
    <submittedName>
        <fullName evidence="1">Uncharacterized protein</fullName>
    </submittedName>
</protein>
<keyword evidence="2" id="KW-1185">Reference proteome</keyword>
<dbReference type="Proteomes" id="UP000002058">
    <property type="component" value="Unassembled WGS sequence"/>
</dbReference>
<gene>
    <name evidence="1" type="ORF">UREG_01063</name>
</gene>
<dbReference type="AlphaFoldDB" id="C4JFY3"/>
<reference evidence="2" key="1">
    <citation type="journal article" date="2009" name="Genome Res.">
        <title>Comparative genomic analyses of the human fungal pathogens Coccidioides and their relatives.</title>
        <authorList>
            <person name="Sharpton T.J."/>
            <person name="Stajich J.E."/>
            <person name="Rounsley S.D."/>
            <person name="Gardner M.J."/>
            <person name="Wortman J.R."/>
            <person name="Jordar V.S."/>
            <person name="Maiti R."/>
            <person name="Kodira C.D."/>
            <person name="Neafsey D.E."/>
            <person name="Zeng Q."/>
            <person name="Hung C.-Y."/>
            <person name="McMahan C."/>
            <person name="Muszewska A."/>
            <person name="Grynberg M."/>
            <person name="Mandel M.A."/>
            <person name="Kellner E.M."/>
            <person name="Barker B.M."/>
            <person name="Galgiani J.N."/>
            <person name="Orbach M.J."/>
            <person name="Kirkland T.N."/>
            <person name="Cole G.T."/>
            <person name="Henn M.R."/>
            <person name="Birren B.W."/>
            <person name="Taylor J.W."/>
        </authorList>
    </citation>
    <scope>NUCLEOTIDE SEQUENCE [LARGE SCALE GENOMIC DNA]</scope>
    <source>
        <strain evidence="2">UAMH 1704</strain>
    </source>
</reference>
<name>C4JFY3_UNCRE</name>
<dbReference type="HOGENOM" id="CLU_2470749_0_0_1"/>
<dbReference type="VEuPathDB" id="FungiDB:UREG_01063"/>
<dbReference type="EMBL" id="CH476615">
    <property type="protein sequence ID" value="EEP76214.1"/>
    <property type="molecule type" value="Genomic_DNA"/>
</dbReference>
<proteinExistence type="predicted"/>
<evidence type="ECO:0000313" key="2">
    <source>
        <dbReference type="Proteomes" id="UP000002058"/>
    </source>
</evidence>
<dbReference type="KEGG" id="ure:UREG_01063"/>
<dbReference type="GeneID" id="8438270"/>
<dbReference type="InParanoid" id="C4JFY3"/>
<dbReference type="RefSeq" id="XP_002541547.1">
    <property type="nucleotide sequence ID" value="XM_002541501.1"/>
</dbReference>
<evidence type="ECO:0000313" key="1">
    <source>
        <dbReference type="EMBL" id="EEP76214.1"/>
    </source>
</evidence>